<evidence type="ECO:0000256" key="17">
    <source>
        <dbReference type="RuleBase" id="RU004024"/>
    </source>
</evidence>
<dbReference type="PANTHER" id="PTHR22888">
    <property type="entry name" value="CYTOCHROME C OXIDASE, SUBUNIT II"/>
    <property type="match status" value="1"/>
</dbReference>
<dbReference type="PROSITE" id="PS50999">
    <property type="entry name" value="COX2_TM"/>
    <property type="match status" value="1"/>
</dbReference>
<keyword evidence="9 16" id="KW-0249">Electron transport</keyword>
<dbReference type="SUPFAM" id="SSF49503">
    <property type="entry name" value="Cupredoxins"/>
    <property type="match status" value="1"/>
</dbReference>
<evidence type="ECO:0000256" key="14">
    <source>
        <dbReference type="ARBA" id="ARBA00024688"/>
    </source>
</evidence>
<evidence type="ECO:0000256" key="12">
    <source>
        <dbReference type="ARBA" id="ARBA00023008"/>
    </source>
</evidence>
<dbReference type="Pfam" id="PF00116">
    <property type="entry name" value="COX2"/>
    <property type="match status" value="1"/>
</dbReference>
<feature type="domain" description="Cytochrome c" evidence="21">
    <location>
        <begin position="227"/>
        <end position="321"/>
    </location>
</feature>
<dbReference type="NCBIfam" id="TIGR02866">
    <property type="entry name" value="CoxB"/>
    <property type="match status" value="1"/>
</dbReference>
<evidence type="ECO:0000256" key="9">
    <source>
        <dbReference type="ARBA" id="ARBA00022982"/>
    </source>
</evidence>
<dbReference type="GO" id="GO:0020037">
    <property type="term" value="F:heme binding"/>
    <property type="evidence" value="ECO:0007669"/>
    <property type="project" value="InterPro"/>
</dbReference>
<dbReference type="GO" id="GO:0004129">
    <property type="term" value="F:cytochrome-c oxidase activity"/>
    <property type="evidence" value="ECO:0007669"/>
    <property type="project" value="UniProtKB-EC"/>
</dbReference>
<keyword evidence="12 17" id="KW-0186">Copper</keyword>
<dbReference type="EMBL" id="JACHEK010000009">
    <property type="protein sequence ID" value="MBB6146459.1"/>
    <property type="molecule type" value="Genomic_DNA"/>
</dbReference>
<dbReference type="Pfam" id="PF02790">
    <property type="entry name" value="COX2_TM"/>
    <property type="match status" value="1"/>
</dbReference>
<dbReference type="GO" id="GO:0005886">
    <property type="term" value="C:plasma membrane"/>
    <property type="evidence" value="ECO:0007669"/>
    <property type="project" value="UniProtKB-SubCell"/>
</dbReference>
<evidence type="ECO:0000256" key="18">
    <source>
        <dbReference type="SAM" id="MobiDB-lite"/>
    </source>
</evidence>
<gene>
    <name evidence="22" type="ORF">HNQ77_004431</name>
</gene>
<keyword evidence="8" id="KW-1278">Translocase</keyword>
<evidence type="ECO:0000313" key="23">
    <source>
        <dbReference type="Proteomes" id="UP000538666"/>
    </source>
</evidence>
<feature type="domain" description="Cytochrome oxidase subunit II copper A binding" evidence="19">
    <location>
        <begin position="110"/>
        <end position="221"/>
    </location>
</feature>
<keyword evidence="7 15" id="KW-0479">Metal-binding</keyword>
<evidence type="ECO:0000313" key="22">
    <source>
        <dbReference type="EMBL" id="MBB6146459.1"/>
    </source>
</evidence>
<organism evidence="22 23">
    <name type="scientific">Silvibacterium bohemicum</name>
    <dbReference type="NCBI Taxonomy" id="1577686"/>
    <lineage>
        <taxon>Bacteria</taxon>
        <taxon>Pseudomonadati</taxon>
        <taxon>Acidobacteriota</taxon>
        <taxon>Terriglobia</taxon>
        <taxon>Terriglobales</taxon>
        <taxon>Acidobacteriaceae</taxon>
        <taxon>Silvibacterium</taxon>
    </lineage>
</organism>
<comment type="caution">
    <text evidence="22">The sequence shown here is derived from an EMBL/GenBank/DDBJ whole genome shotgun (WGS) entry which is preliminary data.</text>
</comment>
<keyword evidence="3 16" id="KW-0813">Transport</keyword>
<evidence type="ECO:0000256" key="13">
    <source>
        <dbReference type="ARBA" id="ARBA00023136"/>
    </source>
</evidence>
<evidence type="ECO:0000256" key="5">
    <source>
        <dbReference type="ARBA" id="ARBA00022660"/>
    </source>
</evidence>
<name>A0A841K3E7_9BACT</name>
<protein>
    <recommendedName>
        <fullName evidence="17">Cytochrome c oxidase subunit 2</fullName>
        <ecNumber evidence="17">7.1.1.9</ecNumber>
    </recommendedName>
</protein>
<evidence type="ECO:0000259" key="19">
    <source>
        <dbReference type="PROSITE" id="PS50857"/>
    </source>
</evidence>
<keyword evidence="5 16" id="KW-0679">Respiratory chain</keyword>
<dbReference type="PRINTS" id="PR01166">
    <property type="entry name" value="CYCOXIDASEII"/>
</dbReference>
<dbReference type="EC" id="7.1.1.9" evidence="17"/>
<dbReference type="GO" id="GO:0042773">
    <property type="term" value="P:ATP synthesis coupled electron transport"/>
    <property type="evidence" value="ECO:0007669"/>
    <property type="project" value="TreeGrafter"/>
</dbReference>
<dbReference type="SUPFAM" id="SSF46626">
    <property type="entry name" value="Cytochrome c"/>
    <property type="match status" value="1"/>
</dbReference>
<dbReference type="RefSeq" id="WP_082125236.1">
    <property type="nucleotide sequence ID" value="NZ_JACHEK010000009.1"/>
</dbReference>
<sequence>MHFISPVLWQFLVNWMTHFALFPPEASRIAPQVDALYFFLILISLVGMAIVIALVAGFSILYRKERNPEATQIEGSTLLEATWTIIPLALFMVTFVWGALLYFRIYDPPTNAMNIYIVGKQWMWKAEHPGGQHEINSLHVPSGRPVQLTMISQDVFHSFSIPAFRVKREVIPGRYTTVWFEATTPGTYHLFCTQYCGTLHSQMIGEVTVLKPEEYEAWTAGSTSGMSLAQNGERLFASLGCNSCHSGNAAARGPNLAAVYSSRVPLANGSYAFVDDAFLRDSILNPTMHVTAGFAPIMPTYQGQISEEGLIDLVEYIKHLHSNYRIQQTLNTSEVQPSNLGQNGITAQRTYTDMHSSQVPQSVQTQRQGTAAQPGVVNQ</sequence>
<evidence type="ECO:0000256" key="2">
    <source>
        <dbReference type="ARBA" id="ARBA00007866"/>
    </source>
</evidence>
<dbReference type="InterPro" id="IPR036257">
    <property type="entry name" value="Cyt_c_oxidase_su2_TM_sf"/>
</dbReference>
<evidence type="ECO:0000256" key="16">
    <source>
        <dbReference type="RuleBase" id="RU000456"/>
    </source>
</evidence>
<evidence type="ECO:0000256" key="6">
    <source>
        <dbReference type="ARBA" id="ARBA00022692"/>
    </source>
</evidence>
<dbReference type="InterPro" id="IPR001505">
    <property type="entry name" value="Copper_CuA"/>
</dbReference>
<dbReference type="InterPro" id="IPR014222">
    <property type="entry name" value="Cyt_c_oxidase_su2"/>
</dbReference>
<dbReference type="Gene3D" id="1.10.760.10">
    <property type="entry name" value="Cytochrome c-like domain"/>
    <property type="match status" value="1"/>
</dbReference>
<evidence type="ECO:0000256" key="3">
    <source>
        <dbReference type="ARBA" id="ARBA00022448"/>
    </source>
</evidence>
<dbReference type="Gene3D" id="1.10.287.90">
    <property type="match status" value="1"/>
</dbReference>
<proteinExistence type="inferred from homology"/>
<reference evidence="22 23" key="1">
    <citation type="submission" date="2020-08" db="EMBL/GenBank/DDBJ databases">
        <title>Genomic Encyclopedia of Type Strains, Phase IV (KMG-IV): sequencing the most valuable type-strain genomes for metagenomic binning, comparative biology and taxonomic classification.</title>
        <authorList>
            <person name="Goeker M."/>
        </authorList>
    </citation>
    <scope>NUCLEOTIDE SEQUENCE [LARGE SCALE GENOMIC DNA]</scope>
    <source>
        <strain evidence="22 23">DSM 103733</strain>
    </source>
</reference>
<comment type="similarity">
    <text evidence="2 16">Belongs to the cytochrome c oxidase subunit 2 family.</text>
</comment>
<dbReference type="InterPro" id="IPR008972">
    <property type="entry name" value="Cupredoxin"/>
</dbReference>
<dbReference type="CDD" id="cd13915">
    <property type="entry name" value="CuRO_HCO_II_like_2"/>
    <property type="match status" value="1"/>
</dbReference>
<evidence type="ECO:0000256" key="10">
    <source>
        <dbReference type="ARBA" id="ARBA00022989"/>
    </source>
</evidence>
<dbReference type="InterPro" id="IPR011759">
    <property type="entry name" value="Cyt_c_oxidase_su2_TM_dom"/>
</dbReference>
<comment type="function">
    <text evidence="14 17">Subunits I and II form the functional core of the enzyme complex. Electrons originating in cytochrome c are transferred via heme a and Cu(A) to the binuclear center formed by heme a3 and Cu(B).</text>
</comment>
<dbReference type="InterPro" id="IPR002429">
    <property type="entry name" value="CcO_II-like_C"/>
</dbReference>
<dbReference type="GO" id="GO:0016491">
    <property type="term" value="F:oxidoreductase activity"/>
    <property type="evidence" value="ECO:0007669"/>
    <property type="project" value="InterPro"/>
</dbReference>
<keyword evidence="11 15" id="KW-0408">Iron</keyword>
<dbReference type="InterPro" id="IPR045187">
    <property type="entry name" value="CcO_II"/>
</dbReference>
<keyword evidence="10" id="KW-1133">Transmembrane helix</keyword>
<evidence type="ECO:0000256" key="7">
    <source>
        <dbReference type="ARBA" id="ARBA00022723"/>
    </source>
</evidence>
<dbReference type="PROSITE" id="PS00078">
    <property type="entry name" value="COX2"/>
    <property type="match status" value="1"/>
</dbReference>
<dbReference type="SUPFAM" id="SSF81464">
    <property type="entry name" value="Cytochrome c oxidase subunit II-like, transmembrane region"/>
    <property type="match status" value="1"/>
</dbReference>
<comment type="catalytic activity">
    <reaction evidence="17">
        <text>4 Fe(II)-[cytochrome c] + O2 + 8 H(+)(in) = 4 Fe(III)-[cytochrome c] + 2 H2O + 4 H(+)(out)</text>
        <dbReference type="Rhea" id="RHEA:11436"/>
        <dbReference type="Rhea" id="RHEA-COMP:10350"/>
        <dbReference type="Rhea" id="RHEA-COMP:14399"/>
        <dbReference type="ChEBI" id="CHEBI:15377"/>
        <dbReference type="ChEBI" id="CHEBI:15378"/>
        <dbReference type="ChEBI" id="CHEBI:15379"/>
        <dbReference type="ChEBI" id="CHEBI:29033"/>
        <dbReference type="ChEBI" id="CHEBI:29034"/>
        <dbReference type="EC" id="7.1.1.9"/>
    </reaction>
</comment>
<feature type="domain" description="Cytochrome oxidase subunit II transmembrane region profile" evidence="20">
    <location>
        <begin position="13"/>
        <end position="109"/>
    </location>
</feature>
<dbReference type="Proteomes" id="UP000538666">
    <property type="component" value="Unassembled WGS sequence"/>
</dbReference>
<dbReference type="InterPro" id="IPR009056">
    <property type="entry name" value="Cyt_c-like_dom"/>
</dbReference>
<dbReference type="PROSITE" id="PS50857">
    <property type="entry name" value="COX2_CUA"/>
    <property type="match status" value="1"/>
</dbReference>
<comment type="cofactor">
    <cofactor evidence="17">
        <name>Cu cation</name>
        <dbReference type="ChEBI" id="CHEBI:23378"/>
    </cofactor>
    <text evidence="17">Binds a copper A center.</text>
</comment>
<dbReference type="InterPro" id="IPR036909">
    <property type="entry name" value="Cyt_c-like_dom_sf"/>
</dbReference>
<evidence type="ECO:0000256" key="1">
    <source>
        <dbReference type="ARBA" id="ARBA00004141"/>
    </source>
</evidence>
<dbReference type="AlphaFoldDB" id="A0A841K3E7"/>
<dbReference type="OrthoDB" id="9773456at2"/>
<evidence type="ECO:0000256" key="8">
    <source>
        <dbReference type="ARBA" id="ARBA00022967"/>
    </source>
</evidence>
<dbReference type="GO" id="GO:0005507">
    <property type="term" value="F:copper ion binding"/>
    <property type="evidence" value="ECO:0007669"/>
    <property type="project" value="InterPro"/>
</dbReference>
<dbReference type="PANTHER" id="PTHR22888:SF9">
    <property type="entry name" value="CYTOCHROME C OXIDASE SUBUNIT 2"/>
    <property type="match status" value="1"/>
</dbReference>
<keyword evidence="23" id="KW-1185">Reference proteome</keyword>
<keyword evidence="6 16" id="KW-0812">Transmembrane</keyword>
<accession>A0A841K3E7</accession>
<evidence type="ECO:0000256" key="11">
    <source>
        <dbReference type="ARBA" id="ARBA00023004"/>
    </source>
</evidence>
<keyword evidence="13" id="KW-0472">Membrane</keyword>
<evidence type="ECO:0000259" key="21">
    <source>
        <dbReference type="PROSITE" id="PS51007"/>
    </source>
</evidence>
<dbReference type="Pfam" id="PF13442">
    <property type="entry name" value="Cytochrome_CBB3"/>
    <property type="match status" value="1"/>
</dbReference>
<feature type="region of interest" description="Disordered" evidence="18">
    <location>
        <begin position="352"/>
        <end position="379"/>
    </location>
</feature>
<dbReference type="Gene3D" id="2.60.40.420">
    <property type="entry name" value="Cupredoxins - blue copper proteins"/>
    <property type="match status" value="1"/>
</dbReference>
<keyword evidence="4 15" id="KW-0349">Heme</keyword>
<comment type="subcellular location">
    <subcellularLocation>
        <location evidence="16">Cell membrane</location>
        <topology evidence="16">Multi-pass membrane protein</topology>
    </subcellularLocation>
    <subcellularLocation>
        <location evidence="1">Membrane</location>
        <topology evidence="1">Multi-pass membrane protein</topology>
    </subcellularLocation>
</comment>
<evidence type="ECO:0000256" key="15">
    <source>
        <dbReference type="PROSITE-ProRule" id="PRU00433"/>
    </source>
</evidence>
<evidence type="ECO:0000259" key="20">
    <source>
        <dbReference type="PROSITE" id="PS50999"/>
    </source>
</evidence>
<dbReference type="PROSITE" id="PS51007">
    <property type="entry name" value="CYTC"/>
    <property type="match status" value="1"/>
</dbReference>
<evidence type="ECO:0000256" key="4">
    <source>
        <dbReference type="ARBA" id="ARBA00022617"/>
    </source>
</evidence>